<accession>A0A8H6TBT5</accession>
<evidence type="ECO:0000313" key="1">
    <source>
        <dbReference type="EMBL" id="KAF7315643.1"/>
    </source>
</evidence>
<dbReference type="AlphaFoldDB" id="A0A8H6TBT5"/>
<dbReference type="OrthoDB" id="4216327at2759"/>
<reference evidence="1" key="1">
    <citation type="submission" date="2020-05" db="EMBL/GenBank/DDBJ databases">
        <title>Mycena genomes resolve the evolution of fungal bioluminescence.</title>
        <authorList>
            <person name="Tsai I.J."/>
        </authorList>
    </citation>
    <scope>NUCLEOTIDE SEQUENCE</scope>
    <source>
        <strain evidence="1">171206Taipei</strain>
    </source>
</reference>
<dbReference type="GeneID" id="59340272"/>
<sequence length="112" mass="12184">MGSVTTYQQSAAGVCSGGTYNSMHTDCQQHCCVLTEAWFQGSSGQRSQCWNAFNNIIAQCVQGNGRNGGQWIWSYQGVTQNYYLQANWVCTSAAGIQSPNNSTEEPPLTTTD</sequence>
<protein>
    <submittedName>
        <fullName evidence="1">Uncharacterized protein</fullName>
    </submittedName>
</protein>
<proteinExistence type="predicted"/>
<gene>
    <name evidence="1" type="ORF">MIND_00079800</name>
</gene>
<keyword evidence="2" id="KW-1185">Reference proteome</keyword>
<organism evidence="1 2">
    <name type="scientific">Mycena indigotica</name>
    <dbReference type="NCBI Taxonomy" id="2126181"/>
    <lineage>
        <taxon>Eukaryota</taxon>
        <taxon>Fungi</taxon>
        <taxon>Dikarya</taxon>
        <taxon>Basidiomycota</taxon>
        <taxon>Agaricomycotina</taxon>
        <taxon>Agaricomycetes</taxon>
        <taxon>Agaricomycetidae</taxon>
        <taxon>Agaricales</taxon>
        <taxon>Marasmiineae</taxon>
        <taxon>Mycenaceae</taxon>
        <taxon>Mycena</taxon>
    </lineage>
</organism>
<dbReference type="EMBL" id="JACAZF010000001">
    <property type="protein sequence ID" value="KAF7315643.1"/>
    <property type="molecule type" value="Genomic_DNA"/>
</dbReference>
<evidence type="ECO:0000313" key="2">
    <source>
        <dbReference type="Proteomes" id="UP000636479"/>
    </source>
</evidence>
<comment type="caution">
    <text evidence="1">The sequence shown here is derived from an EMBL/GenBank/DDBJ whole genome shotgun (WGS) entry which is preliminary data.</text>
</comment>
<name>A0A8H6TBT5_9AGAR</name>
<dbReference type="Proteomes" id="UP000636479">
    <property type="component" value="Unassembled WGS sequence"/>
</dbReference>
<dbReference type="RefSeq" id="XP_037225666.1">
    <property type="nucleotide sequence ID" value="XM_037357756.1"/>
</dbReference>